<sequence length="122" mass="13746">MAKKNVLIVEDDMNSREGLKAMLGMYGYNADTSKDGLQAIKKIKEKFFEVAVIDINLPPVLNVEINGWDLIRIFRSYNPSIDIIVVSGEKGIQSRAQHFNLVGCLEKPIRPSHLKSLMETLD</sequence>
<dbReference type="InterPro" id="IPR011006">
    <property type="entry name" value="CheY-like_superfamily"/>
</dbReference>
<dbReference type="GO" id="GO:0000160">
    <property type="term" value="P:phosphorelay signal transduction system"/>
    <property type="evidence" value="ECO:0007669"/>
    <property type="project" value="InterPro"/>
</dbReference>
<dbReference type="CDD" id="cd00156">
    <property type="entry name" value="REC"/>
    <property type="match status" value="1"/>
</dbReference>
<keyword evidence="5" id="KW-1185">Reference proteome</keyword>
<dbReference type="Proteomes" id="UP001302719">
    <property type="component" value="Chromosome"/>
</dbReference>
<dbReference type="AlphaFoldDB" id="A0AA96JTW3"/>
<evidence type="ECO:0000256" key="1">
    <source>
        <dbReference type="ARBA" id="ARBA00022553"/>
    </source>
</evidence>
<name>A0AA96JTW3_9BACT</name>
<dbReference type="Gene3D" id="3.40.50.2300">
    <property type="match status" value="1"/>
</dbReference>
<evidence type="ECO:0000313" key="4">
    <source>
        <dbReference type="EMBL" id="WNM60013.1"/>
    </source>
</evidence>
<protein>
    <submittedName>
        <fullName evidence="4">Response regulator</fullName>
    </submittedName>
</protein>
<dbReference type="InterPro" id="IPR050595">
    <property type="entry name" value="Bact_response_regulator"/>
</dbReference>
<gene>
    <name evidence="4" type="ORF">PP769_09715</name>
</gene>
<dbReference type="InterPro" id="IPR001789">
    <property type="entry name" value="Sig_transdc_resp-reg_receiver"/>
</dbReference>
<dbReference type="SMART" id="SM00448">
    <property type="entry name" value="REC"/>
    <property type="match status" value="1"/>
</dbReference>
<dbReference type="PANTHER" id="PTHR44591:SF3">
    <property type="entry name" value="RESPONSE REGULATORY DOMAIN-CONTAINING PROTEIN"/>
    <property type="match status" value="1"/>
</dbReference>
<dbReference type="SUPFAM" id="SSF52172">
    <property type="entry name" value="CheY-like"/>
    <property type="match status" value="1"/>
</dbReference>
<keyword evidence="1 2" id="KW-0597">Phosphoprotein</keyword>
<dbReference type="Pfam" id="PF00072">
    <property type="entry name" value="Response_reg"/>
    <property type="match status" value="1"/>
</dbReference>
<organism evidence="4 5">
    <name type="scientific">Candidatus Nitrospira allomarina</name>
    <dbReference type="NCBI Taxonomy" id="3020900"/>
    <lineage>
        <taxon>Bacteria</taxon>
        <taxon>Pseudomonadati</taxon>
        <taxon>Nitrospirota</taxon>
        <taxon>Nitrospiria</taxon>
        <taxon>Nitrospirales</taxon>
        <taxon>Nitrospiraceae</taxon>
        <taxon>Nitrospira</taxon>
    </lineage>
</organism>
<accession>A0AA96JTW3</accession>
<dbReference type="PROSITE" id="PS50110">
    <property type="entry name" value="RESPONSE_REGULATORY"/>
    <property type="match status" value="1"/>
</dbReference>
<evidence type="ECO:0000313" key="5">
    <source>
        <dbReference type="Proteomes" id="UP001302719"/>
    </source>
</evidence>
<reference evidence="4 5" key="1">
    <citation type="submission" date="2023-01" db="EMBL/GenBank/DDBJ databases">
        <title>Cultivation and genomic characterization of new, ubiquitous marine nitrite-oxidizing bacteria from the Nitrospirales.</title>
        <authorList>
            <person name="Mueller A.J."/>
            <person name="Daebeler A."/>
            <person name="Herbold C.W."/>
            <person name="Kirkegaard R.H."/>
            <person name="Daims H."/>
        </authorList>
    </citation>
    <scope>NUCLEOTIDE SEQUENCE [LARGE SCALE GENOMIC DNA]</scope>
    <source>
        <strain evidence="4 5">VA</strain>
    </source>
</reference>
<dbReference type="RefSeq" id="WP_312646934.1">
    <property type="nucleotide sequence ID" value="NZ_CP116967.1"/>
</dbReference>
<proteinExistence type="predicted"/>
<feature type="domain" description="Response regulatory" evidence="3">
    <location>
        <begin position="5"/>
        <end position="122"/>
    </location>
</feature>
<dbReference type="KEGG" id="nall:PP769_09715"/>
<evidence type="ECO:0000256" key="2">
    <source>
        <dbReference type="PROSITE-ProRule" id="PRU00169"/>
    </source>
</evidence>
<dbReference type="EMBL" id="CP116967">
    <property type="protein sequence ID" value="WNM60013.1"/>
    <property type="molecule type" value="Genomic_DNA"/>
</dbReference>
<feature type="modified residue" description="4-aspartylphosphate" evidence="2">
    <location>
        <position position="54"/>
    </location>
</feature>
<evidence type="ECO:0000259" key="3">
    <source>
        <dbReference type="PROSITE" id="PS50110"/>
    </source>
</evidence>
<dbReference type="PANTHER" id="PTHR44591">
    <property type="entry name" value="STRESS RESPONSE REGULATOR PROTEIN 1"/>
    <property type="match status" value="1"/>
</dbReference>